<organism evidence="1 2">
    <name type="scientific">Caldanaerobacter subterraneus subsp. pacificus DSM 12653</name>
    <dbReference type="NCBI Taxonomy" id="391606"/>
    <lineage>
        <taxon>Bacteria</taxon>
        <taxon>Bacillati</taxon>
        <taxon>Bacillota</taxon>
        <taxon>Clostridia</taxon>
        <taxon>Thermoanaerobacterales</taxon>
        <taxon>Thermoanaerobacteraceae</taxon>
        <taxon>Caldanaerobacter</taxon>
    </lineage>
</organism>
<dbReference type="EMBL" id="ABXP02000044">
    <property type="protein sequence ID" value="KKC30159.1"/>
    <property type="molecule type" value="Genomic_DNA"/>
</dbReference>
<dbReference type="AlphaFoldDB" id="A0A0F5PQR1"/>
<reference evidence="1 2" key="2">
    <citation type="journal article" date="2015" name="BMC Genomics">
        <title>Analysis of three genomes within the thermophilic bacterial species Caldanaerobacter subterraneus with a focus on carbon monoxide dehydrogenase evolution and hydrolase diversity.</title>
        <authorList>
            <person name="Sant'Anna F.H."/>
            <person name="Lebedinsky A.V."/>
            <person name="Sokolova T.G."/>
            <person name="Robb F.T."/>
            <person name="Gonzalez J.M."/>
        </authorList>
    </citation>
    <scope>NUCLEOTIDE SEQUENCE [LARGE SCALE GENOMIC DNA]</scope>
    <source>
        <strain evidence="1 2">DSM 12653</strain>
    </source>
</reference>
<proteinExistence type="predicted"/>
<reference evidence="2" key="3">
    <citation type="submission" date="2015-02" db="EMBL/GenBank/DDBJ databases">
        <title>Genome analysis of three genomes within the thermophilic hydrogenogenic bacterial species Caldanaerobacter subterraneus.</title>
        <authorList>
            <person name="Sant'Anna F.H."/>
            <person name="Lebedinsky A."/>
            <person name="Sokolova T."/>
            <person name="Robb F.T."/>
            <person name="Gonzalez J.M."/>
        </authorList>
    </citation>
    <scope>NUCLEOTIDE SEQUENCE [LARGE SCALE GENOMIC DNA]</scope>
    <source>
        <strain evidence="2">DSM 12653</strain>
    </source>
</reference>
<name>A0A0F5PQR1_9THEO</name>
<protein>
    <submittedName>
        <fullName evidence="1">Uncharacterized protein</fullName>
    </submittedName>
</protein>
<dbReference type="Proteomes" id="UP000010146">
    <property type="component" value="Unassembled WGS sequence"/>
</dbReference>
<sequence>MQEMSASTEEQLSAVEDLKSAAKNLRRGGIRTRRSCEGF</sequence>
<comment type="caution">
    <text evidence="1">The sequence shown here is derived from an EMBL/GenBank/DDBJ whole genome shotgun (WGS) entry which is preliminary data.</text>
</comment>
<evidence type="ECO:0000313" key="1">
    <source>
        <dbReference type="EMBL" id="KKC30159.1"/>
    </source>
</evidence>
<accession>A0A0F5PQR1</accession>
<gene>
    <name evidence="1" type="ORF">CDSM653_00795</name>
</gene>
<evidence type="ECO:0000313" key="2">
    <source>
        <dbReference type="Proteomes" id="UP000010146"/>
    </source>
</evidence>
<reference evidence="1 2" key="1">
    <citation type="submission" date="2008-07" db="EMBL/GenBank/DDBJ databases">
        <authorList>
            <person name="Gonzalez J."/>
            <person name="Sokolova T."/>
            <person name="Ferriera S."/>
            <person name="Johnson J."/>
            <person name="Kravitz S."/>
            <person name="Beeson K."/>
            <person name="Sutton G."/>
            <person name="Rogers Y.-H."/>
            <person name="Friedman R."/>
            <person name="Frazier M."/>
            <person name="Venter J.C."/>
        </authorList>
    </citation>
    <scope>NUCLEOTIDE SEQUENCE [LARGE SCALE GENOMIC DNA]</scope>
    <source>
        <strain evidence="1 2">DSM 12653</strain>
    </source>
</reference>